<accession>A0A0E2H324</accession>
<protein>
    <submittedName>
        <fullName evidence="3">SPP1 gp7 family phage head morphogenesis protein</fullName>
    </submittedName>
</protein>
<feature type="region of interest" description="Disordered" evidence="1">
    <location>
        <begin position="251"/>
        <end position="270"/>
    </location>
</feature>
<reference evidence="3 4" key="1">
    <citation type="submission" date="2013-01" db="EMBL/GenBank/DDBJ databases">
        <title>The Genome Sequence of Clostridium clostridioforme 90A8.</title>
        <authorList>
            <consortium name="The Broad Institute Genome Sequencing Platform"/>
            <person name="Earl A."/>
            <person name="Ward D."/>
            <person name="Feldgarden M."/>
            <person name="Gevers D."/>
            <person name="Courvalin P."/>
            <person name="Lambert T."/>
            <person name="Walker B."/>
            <person name="Young S.K."/>
            <person name="Zeng Q."/>
            <person name="Gargeya S."/>
            <person name="Fitzgerald M."/>
            <person name="Haas B."/>
            <person name="Abouelleil A."/>
            <person name="Alvarado L."/>
            <person name="Arachchi H.M."/>
            <person name="Berlin A.M."/>
            <person name="Chapman S.B."/>
            <person name="Dewar J."/>
            <person name="Goldberg J."/>
            <person name="Griggs A."/>
            <person name="Gujja S."/>
            <person name="Hansen M."/>
            <person name="Howarth C."/>
            <person name="Imamovic A."/>
            <person name="Larimer J."/>
            <person name="McCowan C."/>
            <person name="Murphy C."/>
            <person name="Neiman D."/>
            <person name="Pearson M."/>
            <person name="Priest M."/>
            <person name="Roberts A."/>
            <person name="Saif S."/>
            <person name="Shea T."/>
            <person name="Sisk P."/>
            <person name="Sykes S."/>
            <person name="Wortman J."/>
            <person name="Nusbaum C."/>
            <person name="Birren B."/>
        </authorList>
    </citation>
    <scope>NUCLEOTIDE SEQUENCE [LARGE SCALE GENOMIC DNA]</scope>
    <source>
        <strain evidence="3 4">90A8</strain>
    </source>
</reference>
<gene>
    <name evidence="3" type="ORF">HMPREF1090_04979</name>
</gene>
<dbReference type="RefSeq" id="WP_002594537.1">
    <property type="nucleotide sequence ID" value="NZ_KB850991.1"/>
</dbReference>
<feature type="domain" description="Phage head morphogenesis" evidence="2">
    <location>
        <begin position="71"/>
        <end position="186"/>
    </location>
</feature>
<comment type="caution">
    <text evidence="3">The sequence shown here is derived from an EMBL/GenBank/DDBJ whole genome shotgun (WGS) entry which is preliminary data.</text>
</comment>
<dbReference type="HOGENOM" id="CLU_044450_2_0_9"/>
<dbReference type="PATRIC" id="fig|999408.3.peg.5366"/>
<dbReference type="Proteomes" id="UP000013085">
    <property type="component" value="Unassembled WGS sequence"/>
</dbReference>
<name>A0A0E2H324_9FIRM</name>
<dbReference type="AlphaFoldDB" id="A0A0E2H324"/>
<organism evidence="3 4">
    <name type="scientific">[Clostridium] clostridioforme 90A8</name>
    <dbReference type="NCBI Taxonomy" id="999408"/>
    <lineage>
        <taxon>Bacteria</taxon>
        <taxon>Bacillati</taxon>
        <taxon>Bacillota</taxon>
        <taxon>Clostridia</taxon>
        <taxon>Lachnospirales</taxon>
        <taxon>Lachnospiraceae</taxon>
        <taxon>Enterocloster</taxon>
    </lineage>
</organism>
<proteinExistence type="predicted"/>
<dbReference type="EMBL" id="AGYR01000062">
    <property type="protein sequence ID" value="ENZ08314.1"/>
    <property type="molecule type" value="Genomic_DNA"/>
</dbReference>
<dbReference type="Pfam" id="PF04233">
    <property type="entry name" value="Phage_Mu_F"/>
    <property type="match status" value="1"/>
</dbReference>
<evidence type="ECO:0000313" key="3">
    <source>
        <dbReference type="EMBL" id="ENZ08314.1"/>
    </source>
</evidence>
<dbReference type="InterPro" id="IPR006528">
    <property type="entry name" value="Phage_head_morphogenesis_dom"/>
</dbReference>
<dbReference type="NCBIfam" id="TIGR01641">
    <property type="entry name" value="phageSPP1_gp7"/>
    <property type="match status" value="1"/>
</dbReference>
<evidence type="ECO:0000259" key="2">
    <source>
        <dbReference type="Pfam" id="PF04233"/>
    </source>
</evidence>
<sequence>MYQTCWGGCRMDEQILKELKEGTEPEVFGEALAFLEQKGVIRYEDFRKLKEWYRPLAFSVAGYTELEVLNQFLEELKRAIEEGTTKARFQENMDRFLEERGYDGLTPYHADRIFRQNMLTAYSVGHYQQMTDPDVMGRRRYWQYQTAGDRHVRESHAAMDGRVFPADSPVWDIWYPPNGFGCRCMVVSRTEEQVRRMGLTVEQALPDTSNMATGETEALLPDPKFRTNPAKAEWKPDLAAFPPVLRKLYQEQQKARKANPDRPAGNSSPG</sequence>
<evidence type="ECO:0000256" key="1">
    <source>
        <dbReference type="SAM" id="MobiDB-lite"/>
    </source>
</evidence>
<evidence type="ECO:0000313" key="4">
    <source>
        <dbReference type="Proteomes" id="UP000013085"/>
    </source>
</evidence>